<accession>A0ABU8LEU8</accession>
<dbReference type="InterPro" id="IPR006311">
    <property type="entry name" value="TAT_signal"/>
</dbReference>
<sequence>MPETIETTSTGLTRRRALKVAAWSVPALTVALAAPASSASESIDLMLAPSAGGSVGTTNPEGTRQWQLTAGSGWEAYSEVAEVPAGTVLTVSSDIRILPNPVVTLMPQDEVLTATSTSTTGNMQTSTYTLPAIPPGGYLEGVPFTVTFDDVDPLPWAEDLGPFTVSIAAPAGVNDPDTGNNLISSEVVYSDIP</sequence>
<evidence type="ECO:0000313" key="2">
    <source>
        <dbReference type="Proteomes" id="UP001371224"/>
    </source>
</evidence>
<keyword evidence="2" id="KW-1185">Reference proteome</keyword>
<dbReference type="Proteomes" id="UP001371224">
    <property type="component" value="Unassembled WGS sequence"/>
</dbReference>
<evidence type="ECO:0000313" key="1">
    <source>
        <dbReference type="EMBL" id="MEJ1089491.1"/>
    </source>
</evidence>
<dbReference type="EMBL" id="JBBDGM010000014">
    <property type="protein sequence ID" value="MEJ1089491.1"/>
    <property type="molecule type" value="Genomic_DNA"/>
</dbReference>
<dbReference type="PROSITE" id="PS51318">
    <property type="entry name" value="TAT"/>
    <property type="match status" value="1"/>
</dbReference>
<gene>
    <name evidence="1" type="ORF">WDU99_14335</name>
</gene>
<organism evidence="1 2">
    <name type="scientific">Microbacterium bandirmense</name>
    <dbReference type="NCBI Taxonomy" id="3122050"/>
    <lineage>
        <taxon>Bacteria</taxon>
        <taxon>Bacillati</taxon>
        <taxon>Actinomycetota</taxon>
        <taxon>Actinomycetes</taxon>
        <taxon>Micrococcales</taxon>
        <taxon>Microbacteriaceae</taxon>
        <taxon>Microbacterium</taxon>
    </lineage>
</organism>
<proteinExistence type="predicted"/>
<name>A0ABU8LEU8_9MICO</name>
<comment type="caution">
    <text evidence="1">The sequence shown here is derived from an EMBL/GenBank/DDBJ whole genome shotgun (WGS) entry which is preliminary data.</text>
</comment>
<reference evidence="1 2" key="1">
    <citation type="submission" date="2024-02" db="EMBL/GenBank/DDBJ databases">
        <authorList>
            <person name="Saticioglu I.B."/>
        </authorList>
    </citation>
    <scope>NUCLEOTIDE SEQUENCE [LARGE SCALE GENOMIC DNA]</scope>
    <source>
        <strain evidence="1 2">Mu-80</strain>
    </source>
</reference>
<dbReference type="RefSeq" id="WP_337333137.1">
    <property type="nucleotide sequence ID" value="NZ_JBBDGM010000014.1"/>
</dbReference>
<protein>
    <submittedName>
        <fullName evidence="1">Uncharacterized protein</fullName>
    </submittedName>
</protein>